<keyword evidence="6" id="KW-1185">Reference proteome</keyword>
<reference evidence="5 6" key="1">
    <citation type="journal article" date="2012" name="Genome Biol.">
        <title>Sequencing three crocodilian genomes to illuminate the evolution of archosaurs and amniotes.</title>
        <authorList>
            <person name="St John J.A."/>
            <person name="Braun E.L."/>
            <person name="Isberg S.R."/>
            <person name="Miles L.G."/>
            <person name="Chong A.Y."/>
            <person name="Gongora J."/>
            <person name="Dalzell P."/>
            <person name="Moran C."/>
            <person name="Bed'hom B."/>
            <person name="Abzhanov A."/>
            <person name="Burgess S.C."/>
            <person name="Cooksey A.M."/>
            <person name="Castoe T.A."/>
            <person name="Crawford N.G."/>
            <person name="Densmore L.D."/>
            <person name="Drew J.C."/>
            <person name="Edwards S.V."/>
            <person name="Faircloth B.C."/>
            <person name="Fujita M.K."/>
            <person name="Greenwold M.J."/>
            <person name="Hoffmann F.G."/>
            <person name="Howard J.M."/>
            <person name="Iguchi T."/>
            <person name="Janes D.E."/>
            <person name="Khan S.Y."/>
            <person name="Kohno S."/>
            <person name="de Koning A.J."/>
            <person name="Lance S.L."/>
            <person name="McCarthy F.M."/>
            <person name="McCormack J.E."/>
            <person name="Merchant M.E."/>
            <person name="Peterson D.G."/>
            <person name="Pollock D.D."/>
            <person name="Pourmand N."/>
            <person name="Raney B.J."/>
            <person name="Roessler K.A."/>
            <person name="Sanford J.R."/>
            <person name="Sawyer R.H."/>
            <person name="Schmidt C.J."/>
            <person name="Triplett E.W."/>
            <person name="Tuberville T.D."/>
            <person name="Venegas-Anaya M."/>
            <person name="Howard J.T."/>
            <person name="Jarvis E.D."/>
            <person name="Guillette L.J.Jr."/>
            <person name="Glenn T.C."/>
            <person name="Green R.E."/>
            <person name="Ray D.A."/>
        </authorList>
    </citation>
    <scope>NUCLEOTIDE SEQUENCE [LARGE SCALE GENOMIC DNA]</scope>
    <source>
        <strain evidence="5">KSC_2009_1</strain>
    </source>
</reference>
<dbReference type="SMART" id="SM00034">
    <property type="entry name" value="CLECT"/>
    <property type="match status" value="1"/>
</dbReference>
<dbReference type="SUPFAM" id="SSF56436">
    <property type="entry name" value="C-type lectin-like"/>
    <property type="match status" value="1"/>
</dbReference>
<accession>A0A151NGG0</accession>
<evidence type="ECO:0000313" key="5">
    <source>
        <dbReference type="EMBL" id="KYO35877.1"/>
    </source>
</evidence>
<dbReference type="Pfam" id="PF00059">
    <property type="entry name" value="Lectin_C"/>
    <property type="match status" value="1"/>
</dbReference>
<evidence type="ECO:0000256" key="3">
    <source>
        <dbReference type="SAM" id="Phobius"/>
    </source>
</evidence>
<dbReference type="PROSITE" id="PS50041">
    <property type="entry name" value="C_TYPE_LECTIN_2"/>
    <property type="match status" value="1"/>
</dbReference>
<dbReference type="GO" id="GO:0030246">
    <property type="term" value="F:carbohydrate binding"/>
    <property type="evidence" value="ECO:0007669"/>
    <property type="project" value="UniProtKB-KW"/>
</dbReference>
<feature type="domain" description="C-type lectin" evidence="4">
    <location>
        <begin position="327"/>
        <end position="430"/>
    </location>
</feature>
<dbReference type="InterPro" id="IPR033992">
    <property type="entry name" value="NKR-like_CTLD"/>
</dbReference>
<keyword evidence="3" id="KW-0812">Transmembrane</keyword>
<gene>
    <name evidence="5" type="ORF">Y1Q_0017354</name>
</gene>
<keyword evidence="3" id="KW-0472">Membrane</keyword>
<evidence type="ECO:0000256" key="1">
    <source>
        <dbReference type="ARBA" id="ARBA00004401"/>
    </source>
</evidence>
<proteinExistence type="predicted"/>
<keyword evidence="3" id="KW-1133">Transmembrane helix</keyword>
<keyword evidence="2" id="KW-0430">Lectin</keyword>
<dbReference type="GO" id="GO:0005886">
    <property type="term" value="C:plasma membrane"/>
    <property type="evidence" value="ECO:0007669"/>
    <property type="project" value="UniProtKB-SubCell"/>
</dbReference>
<dbReference type="PANTHER" id="PTHR45710:SF35">
    <property type="entry name" value="C-TYPE LECTIN DOMAIN FAMILY 2 MEMBER D"/>
    <property type="match status" value="1"/>
</dbReference>
<dbReference type="PANTHER" id="PTHR45710">
    <property type="entry name" value="C-TYPE LECTIN DOMAIN-CONTAINING PROTEIN 180"/>
    <property type="match status" value="1"/>
</dbReference>
<evidence type="ECO:0000313" key="6">
    <source>
        <dbReference type="Proteomes" id="UP000050525"/>
    </source>
</evidence>
<dbReference type="Gene3D" id="3.10.100.10">
    <property type="entry name" value="Mannose-Binding Protein A, subunit A"/>
    <property type="match status" value="1"/>
</dbReference>
<dbReference type="InterPro" id="IPR001304">
    <property type="entry name" value="C-type_lectin-like"/>
</dbReference>
<dbReference type="InterPro" id="IPR050828">
    <property type="entry name" value="C-type_lectin/matrix_domain"/>
</dbReference>
<evidence type="ECO:0000256" key="2">
    <source>
        <dbReference type="ARBA" id="ARBA00022734"/>
    </source>
</evidence>
<feature type="transmembrane region" description="Helical" evidence="3">
    <location>
        <begin position="278"/>
        <end position="298"/>
    </location>
</feature>
<protein>
    <submittedName>
        <fullName evidence="5">C-type lectin domain family 2 member B-like</fullName>
    </submittedName>
</protein>
<name>A0A151NGG0_ALLMI</name>
<comment type="subcellular location">
    <subcellularLocation>
        <location evidence="1">Cell membrane</location>
        <topology evidence="1">Single-pass type II membrane protein</topology>
    </subcellularLocation>
</comment>
<dbReference type="Proteomes" id="UP000050525">
    <property type="component" value="Unassembled WGS sequence"/>
</dbReference>
<dbReference type="AlphaFoldDB" id="A0A151NGG0"/>
<dbReference type="EMBL" id="AKHW03003057">
    <property type="protein sequence ID" value="KYO35877.1"/>
    <property type="molecule type" value="Genomic_DNA"/>
</dbReference>
<comment type="caution">
    <text evidence="5">The sequence shown here is derived from an EMBL/GenBank/DDBJ whole genome shotgun (WGS) entry which is preliminary data.</text>
</comment>
<dbReference type="InterPro" id="IPR016186">
    <property type="entry name" value="C-type_lectin-like/link_sf"/>
</dbReference>
<dbReference type="CDD" id="cd03593">
    <property type="entry name" value="CLECT_NK_receptors_like"/>
    <property type="match status" value="1"/>
</dbReference>
<dbReference type="InterPro" id="IPR016187">
    <property type="entry name" value="CTDL_fold"/>
</dbReference>
<sequence length="448" mass="51225">MYVQHAEEEQKEQFYADLDEILTTILKEDKIILLGDFNPPPRGAVSGGRWGLQDPAGKGGWKSFTSGFLLTFSLIRDHLTPGSCCSREHHTSWAFIANHCVFEALDGLAETAKEKLYFSHQRTEIKDEPSSKMHFLRIDCKLILPCSMGKSSLEAIDAQDFQAHAENSTAFSDKCDLFNPYFLHYCCWLVEDEIERYIKNQKVQSYLTDDLQYKEVKKTSPEEVDVKRDQKKGKAGIGKDNDYLITNSLKSSLHLQDAKQFTKLTGTQTVYMFRRCTVSIFIILTLIIIFALAAALGVKKDKLPSTSHQVTYLLVPAASCPDGWIGYRRKCYYFSEDEGNWTLSQSICSSYNSSLTVINSQEDMNFVMRYKGTLDHWIGLSRKPGQPWKWTDGTDFNNWFEVKGNSLCAYLNEFAVSSSGCYTERNWICSRPDEYTQRQQKDSEVMVT</sequence>
<organism evidence="5 6">
    <name type="scientific">Alligator mississippiensis</name>
    <name type="common">American alligator</name>
    <dbReference type="NCBI Taxonomy" id="8496"/>
    <lineage>
        <taxon>Eukaryota</taxon>
        <taxon>Metazoa</taxon>
        <taxon>Chordata</taxon>
        <taxon>Craniata</taxon>
        <taxon>Vertebrata</taxon>
        <taxon>Euteleostomi</taxon>
        <taxon>Archelosauria</taxon>
        <taxon>Archosauria</taxon>
        <taxon>Crocodylia</taxon>
        <taxon>Alligatoridae</taxon>
        <taxon>Alligatorinae</taxon>
        <taxon>Alligator</taxon>
    </lineage>
</organism>
<evidence type="ECO:0000259" key="4">
    <source>
        <dbReference type="PROSITE" id="PS50041"/>
    </source>
</evidence>